<dbReference type="Gene3D" id="1.20.140.40">
    <property type="entry name" value="Invertase/pectin methylesterase inhibitor family protein"/>
    <property type="match status" value="2"/>
</dbReference>
<comment type="caution">
    <text evidence="4">The sequence shown here is derived from an EMBL/GenBank/DDBJ whole genome shotgun (WGS) entry which is preliminary data.</text>
</comment>
<dbReference type="PANTHER" id="PTHR31080">
    <property type="entry name" value="PECTINESTERASE INHIBITOR-LIKE"/>
    <property type="match status" value="1"/>
</dbReference>
<evidence type="ECO:0000256" key="2">
    <source>
        <dbReference type="ARBA" id="ARBA00038471"/>
    </source>
</evidence>
<organism evidence="4 5">
    <name type="scientific">Malus domestica</name>
    <name type="common">Apple</name>
    <name type="synonym">Pyrus malus</name>
    <dbReference type="NCBI Taxonomy" id="3750"/>
    <lineage>
        <taxon>Eukaryota</taxon>
        <taxon>Viridiplantae</taxon>
        <taxon>Streptophyta</taxon>
        <taxon>Embryophyta</taxon>
        <taxon>Tracheophyta</taxon>
        <taxon>Spermatophyta</taxon>
        <taxon>Magnoliopsida</taxon>
        <taxon>eudicotyledons</taxon>
        <taxon>Gunneridae</taxon>
        <taxon>Pentapetalae</taxon>
        <taxon>rosids</taxon>
        <taxon>fabids</taxon>
        <taxon>Rosales</taxon>
        <taxon>Rosaceae</taxon>
        <taxon>Amygdaloideae</taxon>
        <taxon>Maleae</taxon>
        <taxon>Malus</taxon>
    </lineage>
</organism>
<dbReference type="InterPro" id="IPR006501">
    <property type="entry name" value="Pectinesterase_inhib_dom"/>
</dbReference>
<dbReference type="NCBIfam" id="TIGR01614">
    <property type="entry name" value="PME_inhib"/>
    <property type="match status" value="2"/>
</dbReference>
<dbReference type="EMBL" id="RDQH01000333">
    <property type="protein sequence ID" value="RXH94913.1"/>
    <property type="molecule type" value="Genomic_DNA"/>
</dbReference>
<feature type="domain" description="Pectinesterase inhibitor" evidence="3">
    <location>
        <begin position="1"/>
        <end position="107"/>
    </location>
</feature>
<dbReference type="AlphaFoldDB" id="A0A498JM69"/>
<dbReference type="FunFam" id="1.20.140.40:FF:000005">
    <property type="entry name" value="Pectin methylesterase inhibitor 1"/>
    <property type="match status" value="1"/>
</dbReference>
<protein>
    <recommendedName>
        <fullName evidence="3">Pectinesterase inhibitor domain-containing protein</fullName>
    </recommendedName>
</protein>
<sequence length="313" mass="33765">MSSIMMLKLSQSHGMKPREVGAMRDCIEEFSDSVDAIQRSIAEMGNFRSSEFQLMISDVQTWVSAALTDETTCSDGFGGNLMNGNLKTVVRGIIVNIAQLTCNSLALVNRYASEMASSSFVTSFLLTLSFTCCIFSSPSVARNDAQKTNNEFMKTSCSATTYPKLCLASLSSHAGAIQTSPKLMACAALNVTLASAKSTSTMMSKLSHSHGMEPKEVGAMRDCVEELSDSVYELKRSIAEMGRFKSSDFQLMISDVQTWASAALTDETTCSDGFEENGMNGKLKTIVGGRIVKIAQLTSNALALINIYASVHD</sequence>
<keyword evidence="5" id="KW-1185">Reference proteome</keyword>
<name>A0A498JM69_MALDO</name>
<gene>
    <name evidence="4" type="ORF">DVH24_024597</name>
</gene>
<dbReference type="InterPro" id="IPR051955">
    <property type="entry name" value="PME_Inhibitor"/>
</dbReference>
<reference evidence="4 5" key="1">
    <citation type="submission" date="2018-10" db="EMBL/GenBank/DDBJ databases">
        <title>A high-quality apple genome assembly.</title>
        <authorList>
            <person name="Hu J."/>
        </authorList>
    </citation>
    <scope>NUCLEOTIDE SEQUENCE [LARGE SCALE GENOMIC DNA]</scope>
    <source>
        <strain evidence="5">cv. HFTH1</strain>
        <tissue evidence="4">Young leaf</tissue>
    </source>
</reference>
<dbReference type="CDD" id="cd15798">
    <property type="entry name" value="PMEI-like_3"/>
    <property type="match status" value="2"/>
</dbReference>
<dbReference type="PANTHER" id="PTHR31080:SF117">
    <property type="entry name" value="PLANT INVERTASE_PECTIN METHYLESTERASE INHIBITOR SUPERFAMILY PROTEIN"/>
    <property type="match status" value="1"/>
</dbReference>
<evidence type="ECO:0000256" key="1">
    <source>
        <dbReference type="ARBA" id="ARBA00022729"/>
    </source>
</evidence>
<dbReference type="Proteomes" id="UP000290289">
    <property type="component" value="Chromosome 7"/>
</dbReference>
<evidence type="ECO:0000259" key="3">
    <source>
        <dbReference type="SMART" id="SM00856"/>
    </source>
</evidence>
<dbReference type="GO" id="GO:0046910">
    <property type="term" value="F:pectinesterase inhibitor activity"/>
    <property type="evidence" value="ECO:0007669"/>
    <property type="project" value="UniProtKB-ARBA"/>
</dbReference>
<dbReference type="InterPro" id="IPR035513">
    <property type="entry name" value="Invertase/methylesterase_inhib"/>
</dbReference>
<dbReference type="SMART" id="SM00856">
    <property type="entry name" value="PMEI"/>
    <property type="match status" value="2"/>
</dbReference>
<keyword evidence="1" id="KW-0732">Signal</keyword>
<proteinExistence type="inferred from homology"/>
<evidence type="ECO:0000313" key="4">
    <source>
        <dbReference type="EMBL" id="RXH94913.1"/>
    </source>
</evidence>
<dbReference type="Pfam" id="PF04043">
    <property type="entry name" value="PMEI"/>
    <property type="match status" value="2"/>
</dbReference>
<comment type="similarity">
    <text evidence="2">Belongs to the PMEI family.</text>
</comment>
<evidence type="ECO:0000313" key="5">
    <source>
        <dbReference type="Proteomes" id="UP000290289"/>
    </source>
</evidence>
<accession>A0A498JM69</accession>
<dbReference type="SUPFAM" id="SSF101148">
    <property type="entry name" value="Plant invertase/pectin methylesterase inhibitor"/>
    <property type="match status" value="2"/>
</dbReference>
<feature type="domain" description="Pectinesterase inhibitor" evidence="3">
    <location>
        <begin position="148"/>
        <end position="304"/>
    </location>
</feature>